<dbReference type="PANTHER" id="PTHR33677">
    <property type="entry name" value="TRANSCRIPTIONAL REPRESSOR FRMR-RELATED"/>
    <property type="match status" value="1"/>
</dbReference>
<evidence type="ECO:0000256" key="2">
    <source>
        <dbReference type="ARBA" id="ARBA00023008"/>
    </source>
</evidence>
<comment type="similarity">
    <text evidence="1">Belongs to the CsoR family.</text>
</comment>
<comment type="caution">
    <text evidence="3">The sequence shown here is derived from an EMBL/GenBank/DDBJ whole genome shotgun (WGS) entry which is preliminary data.</text>
</comment>
<keyword evidence="2" id="KW-0186">Copper</keyword>
<protein>
    <submittedName>
        <fullName evidence="3">DNA-binding FrmR family transcriptional regulator</fullName>
    </submittedName>
</protein>
<dbReference type="Proteomes" id="UP000755585">
    <property type="component" value="Unassembled WGS sequence"/>
</dbReference>
<sequence length="99" mass="11273">MMAEPKTEQTRQFLAPEAADDALVRLAKISGQVQGVSRMIRDDRYCVDVLNQIASVQKALDGVSRTVMRNYLEQCVTDAVKSDDPLIYDELMKVLFRHR</sequence>
<dbReference type="PANTHER" id="PTHR33677:SF3">
    <property type="entry name" value="COPPER-SENSING TRANSCRIPTIONAL REPRESSOR RICR"/>
    <property type="match status" value="1"/>
</dbReference>
<dbReference type="RefSeq" id="WP_209692249.1">
    <property type="nucleotide sequence ID" value="NZ_BAAAVU010000028.1"/>
</dbReference>
<dbReference type="InterPro" id="IPR038390">
    <property type="entry name" value="Metal_Tscrpt_repr_sf"/>
</dbReference>
<evidence type="ECO:0000256" key="1">
    <source>
        <dbReference type="ARBA" id="ARBA00005428"/>
    </source>
</evidence>
<evidence type="ECO:0000313" key="3">
    <source>
        <dbReference type="EMBL" id="MBP2349020.1"/>
    </source>
</evidence>
<dbReference type="CDD" id="cd10148">
    <property type="entry name" value="CsoR-like_DUF156"/>
    <property type="match status" value="1"/>
</dbReference>
<proteinExistence type="inferred from homology"/>
<keyword evidence="3" id="KW-0238">DNA-binding</keyword>
<keyword evidence="4" id="KW-1185">Reference proteome</keyword>
<dbReference type="Gene3D" id="1.20.58.1000">
    <property type="entry name" value="Metal-sensitive repressor, helix protomer"/>
    <property type="match status" value="1"/>
</dbReference>
<organism evidence="3 4">
    <name type="scientific">Kribbella aluminosa</name>
    <dbReference type="NCBI Taxonomy" id="416017"/>
    <lineage>
        <taxon>Bacteria</taxon>
        <taxon>Bacillati</taxon>
        <taxon>Actinomycetota</taxon>
        <taxon>Actinomycetes</taxon>
        <taxon>Propionibacteriales</taxon>
        <taxon>Kribbellaceae</taxon>
        <taxon>Kribbella</taxon>
    </lineage>
</organism>
<dbReference type="GO" id="GO:0003677">
    <property type="term" value="F:DNA binding"/>
    <property type="evidence" value="ECO:0007669"/>
    <property type="project" value="UniProtKB-KW"/>
</dbReference>
<evidence type="ECO:0000313" key="4">
    <source>
        <dbReference type="Proteomes" id="UP000755585"/>
    </source>
</evidence>
<dbReference type="InterPro" id="IPR003735">
    <property type="entry name" value="Metal_Tscrpt_repr"/>
</dbReference>
<reference evidence="3 4" key="1">
    <citation type="submission" date="2021-03" db="EMBL/GenBank/DDBJ databases">
        <title>Sequencing the genomes of 1000 actinobacteria strains.</title>
        <authorList>
            <person name="Klenk H.-P."/>
        </authorList>
    </citation>
    <scope>NUCLEOTIDE SEQUENCE [LARGE SCALE GENOMIC DNA]</scope>
    <source>
        <strain evidence="3 4">DSM 18824</strain>
    </source>
</reference>
<accession>A0ABS4UBQ3</accession>
<gene>
    <name evidence="3" type="ORF">JOF29_000103</name>
</gene>
<dbReference type="Pfam" id="PF02583">
    <property type="entry name" value="Trns_repr_metal"/>
    <property type="match status" value="1"/>
</dbReference>
<name>A0ABS4UBQ3_9ACTN</name>
<dbReference type="EMBL" id="JAGINT010000001">
    <property type="protein sequence ID" value="MBP2349020.1"/>
    <property type="molecule type" value="Genomic_DNA"/>
</dbReference>